<sequence>MQDFNEKKLVWIAWAIMIGIIGPILSFVGPNLFQELFRKTSQTLYINTPMLANILFFSGAVFLVLFCALMYWGRRFIAFSIPSVLIAAALFYLSFNYFLIMSKESLVEKPLFSFDEFTYGWDDVKEGEMLITDPKVGTGNLILTFKDGHIMEFERNKYMLDNFGMINKLLKENGVVYKIVIQEEDSK</sequence>
<keyword evidence="1" id="KW-1133">Transmembrane helix</keyword>
<protein>
    <submittedName>
        <fullName evidence="2">Uncharacterized protein</fullName>
    </submittedName>
</protein>
<proteinExistence type="predicted"/>
<evidence type="ECO:0000256" key="1">
    <source>
        <dbReference type="SAM" id="Phobius"/>
    </source>
</evidence>
<gene>
    <name evidence="2" type="ORF">NEOCIP111885_04558</name>
</gene>
<evidence type="ECO:0000313" key="3">
    <source>
        <dbReference type="Proteomes" id="UP000789845"/>
    </source>
</evidence>
<name>A0A9C7GEH0_9BACI</name>
<feature type="transmembrane region" description="Helical" evidence="1">
    <location>
        <begin position="54"/>
        <end position="73"/>
    </location>
</feature>
<comment type="caution">
    <text evidence="2">The sequence shown here is derived from an EMBL/GenBank/DDBJ whole genome shotgun (WGS) entry which is preliminary data.</text>
</comment>
<evidence type="ECO:0000313" key="2">
    <source>
        <dbReference type="EMBL" id="CAG9610780.1"/>
    </source>
</evidence>
<organism evidence="2 3">
    <name type="scientific">Pseudoneobacillus rhizosphaerae</name>
    <dbReference type="NCBI Taxonomy" id="2880968"/>
    <lineage>
        <taxon>Bacteria</taxon>
        <taxon>Bacillati</taxon>
        <taxon>Bacillota</taxon>
        <taxon>Bacilli</taxon>
        <taxon>Bacillales</taxon>
        <taxon>Bacillaceae</taxon>
        <taxon>Pseudoneobacillus</taxon>
    </lineage>
</organism>
<keyword evidence="3" id="KW-1185">Reference proteome</keyword>
<reference evidence="2" key="1">
    <citation type="submission" date="2021-10" db="EMBL/GenBank/DDBJ databases">
        <authorList>
            <person name="Criscuolo A."/>
        </authorList>
    </citation>
    <scope>NUCLEOTIDE SEQUENCE</scope>
    <source>
        <strain evidence="2">CIP111885</strain>
    </source>
</reference>
<keyword evidence="1" id="KW-0472">Membrane</keyword>
<keyword evidence="1" id="KW-0812">Transmembrane</keyword>
<dbReference type="RefSeq" id="WP_230499137.1">
    <property type="nucleotide sequence ID" value="NZ_CAKJTG010000053.1"/>
</dbReference>
<accession>A0A9C7GEH0</accession>
<dbReference type="AlphaFoldDB" id="A0A9C7GEH0"/>
<feature type="transmembrane region" description="Helical" evidence="1">
    <location>
        <begin position="12"/>
        <end position="33"/>
    </location>
</feature>
<dbReference type="EMBL" id="CAKJTG010000053">
    <property type="protein sequence ID" value="CAG9610780.1"/>
    <property type="molecule type" value="Genomic_DNA"/>
</dbReference>
<feature type="transmembrane region" description="Helical" evidence="1">
    <location>
        <begin position="79"/>
        <end position="100"/>
    </location>
</feature>
<dbReference type="Proteomes" id="UP000789845">
    <property type="component" value="Unassembled WGS sequence"/>
</dbReference>